<organism evidence="2 3">
    <name type="scientific">Bifidobacterium aemilianum</name>
    <dbReference type="NCBI Taxonomy" id="2493120"/>
    <lineage>
        <taxon>Bacteria</taxon>
        <taxon>Bacillati</taxon>
        <taxon>Actinomycetota</taxon>
        <taxon>Actinomycetes</taxon>
        <taxon>Bifidobacteriales</taxon>
        <taxon>Bifidobacteriaceae</taxon>
        <taxon>Bifidobacterium</taxon>
    </lineage>
</organism>
<comment type="caution">
    <text evidence="2">The sequence shown here is derived from an EMBL/GenBank/DDBJ whole genome shotgun (WGS) entry which is preliminary data.</text>
</comment>
<protein>
    <submittedName>
        <fullName evidence="2">Peptidase A24</fullName>
    </submittedName>
</protein>
<reference evidence="2 3" key="1">
    <citation type="submission" date="2017-10" db="EMBL/GenBank/DDBJ databases">
        <title>Bifidobacterium xylocopum sp. nov. and Bifidobacterium aemilianum sp. nov., from the carpenter bee (Xylocopa violacea) digestive tract.</title>
        <authorList>
            <person name="Alberoni D."/>
            <person name="Baffoni L."/>
            <person name="Di Gioia D."/>
            <person name="Gaggia F."/>
            <person name="Biavati B."/>
        </authorList>
    </citation>
    <scope>NUCLEOTIDE SEQUENCE [LARGE SCALE GENOMIC DNA]</scope>
    <source>
        <strain evidence="2 3">XV10</strain>
    </source>
</reference>
<feature type="transmembrane region" description="Helical" evidence="1">
    <location>
        <begin position="151"/>
        <end position="168"/>
    </location>
</feature>
<keyword evidence="3" id="KW-1185">Reference proteome</keyword>
<dbReference type="OrthoDB" id="3233720at2"/>
<name>A0A366K9C2_9BIFI</name>
<sequence>MGPILLLPSLICGLLLSAKDIRSRRVPRVWVVAGSLSQALTTGIWGLINDRPYLLVSTLLLGALIAALQLALALAKPGALGLGDVTASFMIGQAVGVYGWQALLVLWLLMGLLGLAALGLWPIYRRRIQSHPSRPKPGTSPVRPADASSQLPFVPVMVLAGFITVMLYA</sequence>
<dbReference type="RefSeq" id="WP_113859312.1">
    <property type="nucleotide sequence ID" value="NZ_PDCG01000001.1"/>
</dbReference>
<dbReference type="AlphaFoldDB" id="A0A366K9C2"/>
<evidence type="ECO:0000313" key="2">
    <source>
        <dbReference type="EMBL" id="RBP98335.1"/>
    </source>
</evidence>
<keyword evidence="1" id="KW-0812">Transmembrane</keyword>
<gene>
    <name evidence="2" type="ORF">CRD60_00155</name>
</gene>
<evidence type="ECO:0000313" key="3">
    <source>
        <dbReference type="Proteomes" id="UP000252530"/>
    </source>
</evidence>
<dbReference type="GO" id="GO:0016020">
    <property type="term" value="C:membrane"/>
    <property type="evidence" value="ECO:0007669"/>
    <property type="project" value="InterPro"/>
</dbReference>
<evidence type="ECO:0000256" key="1">
    <source>
        <dbReference type="SAM" id="Phobius"/>
    </source>
</evidence>
<accession>A0A366K9C2</accession>
<dbReference type="EMBL" id="PDCG01000001">
    <property type="protein sequence ID" value="RBP98335.1"/>
    <property type="molecule type" value="Genomic_DNA"/>
</dbReference>
<feature type="transmembrane region" description="Helical" evidence="1">
    <location>
        <begin position="95"/>
        <end position="124"/>
    </location>
</feature>
<keyword evidence="1" id="KW-0472">Membrane</keyword>
<feature type="transmembrane region" description="Helical" evidence="1">
    <location>
        <begin position="28"/>
        <end position="48"/>
    </location>
</feature>
<proteinExistence type="predicted"/>
<feature type="transmembrane region" description="Helical" evidence="1">
    <location>
        <begin position="53"/>
        <end position="75"/>
    </location>
</feature>
<keyword evidence="1" id="KW-1133">Transmembrane helix</keyword>
<dbReference type="Gene3D" id="1.20.120.1220">
    <property type="match status" value="1"/>
</dbReference>
<dbReference type="GO" id="GO:0004190">
    <property type="term" value="F:aspartic-type endopeptidase activity"/>
    <property type="evidence" value="ECO:0007669"/>
    <property type="project" value="InterPro"/>
</dbReference>
<dbReference type="Proteomes" id="UP000252530">
    <property type="component" value="Unassembled WGS sequence"/>
</dbReference>